<dbReference type="HAMAP" id="MF_01539">
    <property type="entry name" value="TmcAL"/>
    <property type="match status" value="1"/>
</dbReference>
<evidence type="ECO:0000313" key="1">
    <source>
        <dbReference type="EMBL" id="GAG66855.1"/>
    </source>
</evidence>
<name>X0ZBD1_9ZZZZ</name>
<dbReference type="InterPro" id="IPR014729">
    <property type="entry name" value="Rossmann-like_a/b/a_fold"/>
</dbReference>
<dbReference type="NCBIfam" id="NF010191">
    <property type="entry name" value="PRK13670.1"/>
    <property type="match status" value="1"/>
</dbReference>
<dbReference type="EMBL" id="BART01000182">
    <property type="protein sequence ID" value="GAG66855.1"/>
    <property type="molecule type" value="Genomic_DNA"/>
</dbReference>
<organism evidence="1">
    <name type="scientific">marine sediment metagenome</name>
    <dbReference type="NCBI Taxonomy" id="412755"/>
    <lineage>
        <taxon>unclassified sequences</taxon>
        <taxon>metagenomes</taxon>
        <taxon>ecological metagenomes</taxon>
    </lineage>
</organism>
<evidence type="ECO:0008006" key="2">
    <source>
        <dbReference type="Google" id="ProtNLM"/>
    </source>
</evidence>
<accession>X0ZBD1</accession>
<reference evidence="1" key="1">
    <citation type="journal article" date="2014" name="Front. Microbiol.">
        <title>High frequency of phylogenetically diverse reductive dehalogenase-homologous genes in deep subseafloor sedimentary metagenomes.</title>
        <authorList>
            <person name="Kawai M."/>
            <person name="Futagami T."/>
            <person name="Toyoda A."/>
            <person name="Takaki Y."/>
            <person name="Nishi S."/>
            <person name="Hori S."/>
            <person name="Arai W."/>
            <person name="Tsubouchi T."/>
            <person name="Morono Y."/>
            <person name="Uchiyama I."/>
            <person name="Ito T."/>
            <person name="Fujiyama A."/>
            <person name="Inagaki F."/>
            <person name="Takami H."/>
        </authorList>
    </citation>
    <scope>NUCLEOTIDE SEQUENCE</scope>
    <source>
        <strain evidence="1">Expedition CK06-06</strain>
    </source>
</reference>
<protein>
    <recommendedName>
        <fullName evidence="2">tRNA(Met) cytidine acetate ligase</fullName>
    </recommendedName>
</protein>
<dbReference type="AlphaFoldDB" id="X0ZBD1"/>
<dbReference type="PANTHER" id="PTHR37825:SF1">
    <property type="entry name" value="TRNA(MET) CYTIDINE ACETATE LIGASE"/>
    <property type="match status" value="1"/>
</dbReference>
<dbReference type="SUPFAM" id="SSF52374">
    <property type="entry name" value="Nucleotidylyl transferase"/>
    <property type="match status" value="1"/>
</dbReference>
<dbReference type="Pfam" id="PF05636">
    <property type="entry name" value="HIGH_NTase1"/>
    <property type="match status" value="1"/>
</dbReference>
<gene>
    <name evidence="1" type="ORF">S01H4_01084</name>
</gene>
<dbReference type="InterPro" id="IPR008513">
    <property type="entry name" value="tRNA(Met)_cyd_acetate_ligase"/>
</dbReference>
<dbReference type="PANTHER" id="PTHR37825">
    <property type="entry name" value="TRNA(MET) CYTIDINE ACETATE LIGASE"/>
    <property type="match status" value="1"/>
</dbReference>
<proteinExistence type="inferred from homology"/>
<dbReference type="Gene3D" id="3.40.50.620">
    <property type="entry name" value="HUPs"/>
    <property type="match status" value="1"/>
</dbReference>
<comment type="caution">
    <text evidence="1">The sequence shown here is derived from an EMBL/GenBank/DDBJ whole genome shotgun (WGS) entry which is preliminary data.</text>
</comment>
<sequence length="440" mass="50201">MKTLGIITEYNPFHNGHLYHLCKAREITGVDYVVAVMSGNFLQRGEPAIINKWARTKMALNAGVDLIIEIPFVFSTQDANGFAFGAIKLLDSLQIIDYLCFGCETDNLDTLYSIGNFLNIEPQKYKDLIVCNSKNGYEFPKARSQALCEYHMIFGIHGLEKISSSELNKLLKYPNNILALEYIKHLLNLKSKIKPVAIKRMGASYHQKNITGNISSATSIRNEILNNLSSSKTDLFMLNDKIKSTIPSSGFPVLEKELREGRGPITLDSYRQYILATLRRMSSEDISRIHGVTEGLENRIKKASLKSYTVEQLINSIKTRRYTRTKIQRIILHLMMNLYKEDITIFNKCGPLYARVLGFSKKGKTLLRTIKKKSSTPLISKLSNYLRQIISEENNNVRNRLIKMLDYDILATDIYVLGNKKAEDRVARLDFTHKIVIKKD</sequence>